<dbReference type="InterPro" id="IPR008929">
    <property type="entry name" value="Chondroitin_lyas"/>
</dbReference>
<keyword evidence="8" id="KW-0413">Isomerase</keyword>
<dbReference type="Proteomes" id="UP000887568">
    <property type="component" value="Unplaced"/>
</dbReference>
<dbReference type="GO" id="GO:0016020">
    <property type="term" value="C:membrane"/>
    <property type="evidence" value="ECO:0007669"/>
    <property type="project" value="UniProtKB-SubCell"/>
</dbReference>
<proteinExistence type="inferred from homology"/>
<reference evidence="12" key="1">
    <citation type="submission" date="2022-11" db="UniProtKB">
        <authorList>
            <consortium name="EnsemblMetazoa"/>
        </authorList>
    </citation>
    <scope>IDENTIFICATION</scope>
</reference>
<keyword evidence="3 9" id="KW-0812">Transmembrane</keyword>
<comment type="similarity">
    <text evidence="2">Belongs to the dermatan-sulfate isomerase family.</text>
</comment>
<feature type="domain" description="Sulfotransferase" evidence="10">
    <location>
        <begin position="1005"/>
        <end position="1180"/>
    </location>
</feature>
<dbReference type="CTD" id="92126"/>
<evidence type="ECO:0008006" key="14">
    <source>
        <dbReference type="Google" id="ProtNLM"/>
    </source>
</evidence>
<dbReference type="AlphaFoldDB" id="A0A914B0J7"/>
<dbReference type="OMA" id="WVITEEM"/>
<dbReference type="OrthoDB" id="5946629at2759"/>
<protein>
    <recommendedName>
        <fullName evidence="14">Sulfotransferase domain-containing protein</fullName>
    </recommendedName>
</protein>
<organism evidence="12 13">
    <name type="scientific">Patiria miniata</name>
    <name type="common">Bat star</name>
    <name type="synonym">Asterina miniata</name>
    <dbReference type="NCBI Taxonomy" id="46514"/>
    <lineage>
        <taxon>Eukaryota</taxon>
        <taxon>Metazoa</taxon>
        <taxon>Echinodermata</taxon>
        <taxon>Eleutherozoa</taxon>
        <taxon>Asterozoa</taxon>
        <taxon>Asteroidea</taxon>
        <taxon>Valvatacea</taxon>
        <taxon>Valvatida</taxon>
        <taxon>Asterinidae</taxon>
        <taxon>Patiria</taxon>
    </lineage>
</organism>
<evidence type="ECO:0000259" key="10">
    <source>
        <dbReference type="Pfam" id="PF00685"/>
    </source>
</evidence>
<dbReference type="InterPro" id="IPR027417">
    <property type="entry name" value="P-loop_NTPase"/>
</dbReference>
<feature type="transmembrane region" description="Helical" evidence="9">
    <location>
        <begin position="786"/>
        <end position="806"/>
    </location>
</feature>
<keyword evidence="4" id="KW-0732">Signal</keyword>
<keyword evidence="7" id="KW-0325">Glycoprotein</keyword>
<accession>A0A914B0J7</accession>
<dbReference type="Gene3D" id="2.70.98.70">
    <property type="match status" value="1"/>
</dbReference>
<dbReference type="GeneID" id="119738593"/>
<dbReference type="Gene3D" id="1.50.10.100">
    <property type="entry name" value="Chondroitin AC/alginate lyase"/>
    <property type="match status" value="1"/>
</dbReference>
<keyword evidence="6 9" id="KW-0472">Membrane</keyword>
<dbReference type="PANTHER" id="PTHR15532:SF5">
    <property type="entry name" value="SULFOTRANSFERASE DOMAIN-CONTAINING PROTEIN"/>
    <property type="match status" value="1"/>
</dbReference>
<evidence type="ECO:0000256" key="7">
    <source>
        <dbReference type="ARBA" id="ARBA00023180"/>
    </source>
</evidence>
<dbReference type="InterPro" id="IPR032518">
    <property type="entry name" value="HepII_N"/>
</dbReference>
<name>A0A914B0J7_PATMI</name>
<dbReference type="InterPro" id="IPR000863">
    <property type="entry name" value="Sulfotransferase_dom"/>
</dbReference>
<dbReference type="EnsemblMetazoa" id="XM_038213500.1">
    <property type="protein sequence ID" value="XP_038069428.1"/>
    <property type="gene ID" value="LOC119738593"/>
</dbReference>
<evidence type="ECO:0000313" key="12">
    <source>
        <dbReference type="EnsemblMetazoa" id="XP_038069428.1"/>
    </source>
</evidence>
<dbReference type="Pfam" id="PF00685">
    <property type="entry name" value="Sulfotransfer_1"/>
    <property type="match status" value="1"/>
</dbReference>
<sequence>MERAYSSGGMAHLAIPTSCLRTCQLWLTLTAAWMLVVTCVASQFTTHPMLFYSPDRVPSLIKQARTTHSKIASVLEEAARTMLSNQHHYLPSSNYETFGGRWNEVYGNNLAALAMYCVLYPEDHEARDFAFKYMDIMVSFPKWQVIKIPSDEVPVAHSLTGLVTAFDFLYPVLGKERRALYLKKIISVTKEMYECSLIRAWGSQHIQNHVATNYVSLLHGSLVSAVHQAPESKKWIQHARESFEKTMSLLNHVIDGSMEEGVAYGSYTSRSVTQYAYLAMRHFDVDHTQDLWLKEHFWFYYNTIMPNFQRTVGIADSNKNWFYGPESQLVFLDTFVMRNGYGNWLAQKIRSHRVMDRKSGLAPSESQRWCTLHTEFLWYDPSIHPKAPPQSGTPDLHVFSDWGVVTYSKVDPSVTDDVFLAFKSGKMHGRGIFDVVQRNMYSSWLSKWKSFNPGHEHPDQNMFVFAPNGQPFITDGLYGPKYSYLNNVLLFSPSPTSQCFKPWEGQLGECDKWLRWRREGVEAYGGELVTASVGDGMVHMSGEAKNSYDPKMNLKSVYRSLVLLNPNLLVILDHVETRSRSPLTHAAAFFNSVENTFDPARLQKLYGAKSTIKGEEYKMFWVTPEGRSPKASLSKQSHPSEYRSRETNFVNVTMKLKSRLTRMAYALYGPSETIVDMSFLDVKEEGVSFELRTEKMNYRINTVTRHNNPNVRLKFLGYPGYVTVRKGMQLIKFGINSTLEGTKMKTPTNSDSFTTMSLFLGALMLGLVVLYLVNRRFRRIVPRPRNFFLAMVLMGGLMLGMLYYSACQNDSCTPTPTARESAAPTSPAGLPSVVITSLPGSGSEILGWLFYYNPDFLHVQVPSDIVKLPETMQASVNPFLDACVWTTKDENRFPALTNKIKTLRWSWHRVFGGLSRPARAVKNFESSELLHQPDINSKQTDPSKHFTMRRIELVDTPSDSKGDITHKVYQTVDLLAHASKFPNAQSVLHFGSGSWGLKLQWLQGILGDTMRNIHVVRDPRAWVANFLRDNKRLYTSANVAQHVQVLAQQLQTPCQFKNLDSEHFYDLQGTPHKLLATLWAAYMDLLLDSVGGLRGQYRVVRYEDLVRSPRSMADNIYKFIGFPLPPSMEHQLVQAAHTGIYQSPHEGLVLPSKLNNWKSELTLTKIRDIERICKHSMKRLGYSRMEVDN</sequence>
<evidence type="ECO:0000256" key="8">
    <source>
        <dbReference type="ARBA" id="ARBA00023235"/>
    </source>
</evidence>
<evidence type="ECO:0000313" key="13">
    <source>
        <dbReference type="Proteomes" id="UP000887568"/>
    </source>
</evidence>
<dbReference type="SUPFAM" id="SSF52540">
    <property type="entry name" value="P-loop containing nucleoside triphosphate hydrolases"/>
    <property type="match status" value="1"/>
</dbReference>
<evidence type="ECO:0000256" key="1">
    <source>
        <dbReference type="ARBA" id="ARBA00004141"/>
    </source>
</evidence>
<evidence type="ECO:0000256" key="9">
    <source>
        <dbReference type="SAM" id="Phobius"/>
    </source>
</evidence>
<dbReference type="Gene3D" id="3.40.50.300">
    <property type="entry name" value="P-loop containing nucleotide triphosphate hydrolases"/>
    <property type="match status" value="1"/>
</dbReference>
<keyword evidence="5 9" id="KW-1133">Transmembrane helix</keyword>
<evidence type="ECO:0000256" key="3">
    <source>
        <dbReference type="ARBA" id="ARBA00022692"/>
    </source>
</evidence>
<dbReference type="RefSeq" id="XP_038069428.1">
    <property type="nucleotide sequence ID" value="XM_038213500.1"/>
</dbReference>
<keyword evidence="13" id="KW-1185">Reference proteome</keyword>
<evidence type="ECO:0000256" key="5">
    <source>
        <dbReference type="ARBA" id="ARBA00022989"/>
    </source>
</evidence>
<dbReference type="Pfam" id="PF16332">
    <property type="entry name" value="DUF4962"/>
    <property type="match status" value="1"/>
</dbReference>
<dbReference type="GO" id="GO:0047757">
    <property type="term" value="F:chondroitin-glucuronate 5-epimerase activity"/>
    <property type="evidence" value="ECO:0007669"/>
    <property type="project" value="TreeGrafter"/>
</dbReference>
<feature type="transmembrane region" description="Helical" evidence="9">
    <location>
        <begin position="753"/>
        <end position="774"/>
    </location>
</feature>
<dbReference type="PANTHER" id="PTHR15532">
    <property type="match status" value="1"/>
</dbReference>
<dbReference type="InterPro" id="IPR052447">
    <property type="entry name" value="Dermatan-Sulfate_Isomerase"/>
</dbReference>
<evidence type="ECO:0000259" key="11">
    <source>
        <dbReference type="Pfam" id="PF16332"/>
    </source>
</evidence>
<evidence type="ECO:0000256" key="6">
    <source>
        <dbReference type="ARBA" id="ARBA00023136"/>
    </source>
</evidence>
<feature type="domain" description="Heparinase II N-terminal" evidence="11">
    <location>
        <begin position="151"/>
        <end position="352"/>
    </location>
</feature>
<evidence type="ECO:0000256" key="2">
    <source>
        <dbReference type="ARBA" id="ARBA00006556"/>
    </source>
</evidence>
<dbReference type="GO" id="GO:0008146">
    <property type="term" value="F:sulfotransferase activity"/>
    <property type="evidence" value="ECO:0007669"/>
    <property type="project" value="InterPro"/>
</dbReference>
<evidence type="ECO:0000256" key="4">
    <source>
        <dbReference type="ARBA" id="ARBA00022729"/>
    </source>
</evidence>
<comment type="subcellular location">
    <subcellularLocation>
        <location evidence="1">Membrane</location>
        <topology evidence="1">Multi-pass membrane protein</topology>
    </subcellularLocation>
</comment>